<keyword evidence="4" id="KW-1185">Reference proteome</keyword>
<dbReference type="AlphaFoldDB" id="A0A5E4B512"/>
<proteinExistence type="predicted"/>
<accession>A0A5E4B512</accession>
<gene>
    <name evidence="3" type="ORF">MONAX_5E010702</name>
</gene>
<evidence type="ECO:0000313" key="4">
    <source>
        <dbReference type="Proteomes" id="UP000335636"/>
    </source>
</evidence>
<comment type="caution">
    <text evidence="3">The sequence shown here is derived from an EMBL/GenBank/DDBJ whole genome shotgun (WGS) entry which is preliminary data.</text>
</comment>
<evidence type="ECO:0000256" key="1">
    <source>
        <dbReference type="SAM" id="MobiDB-lite"/>
    </source>
</evidence>
<name>A0A5E4B512_MARMO</name>
<sequence length="291" mass="30864">MGKPGRASLGIPLGSQVSGKQGSATWPGTAGLHAQLVFLHPDGSPDLSMHPGGSQGCSWSPHCYTGAGPISSATRVSQGWGRRKDSPGCGLSPFLSPWAWVLAGGLSTHLGCQADLPILLLSMEFAQRPRVQRWPFPIMVCSVQWPPGSLTGQRLAFPSPRQLLPTYRTVLPTLSCDGPGRGGLRSQRDGFSYVSFPPRRIKAAAGVKITAVRISNEDQWAVQEEVDHSSTQTTATLACVGHPDTQGSSGLLMGARAELGPLAFHAQKPNEVDGPQSHRVRIVTVQSVVLV</sequence>
<dbReference type="Pfam" id="PF23039">
    <property type="entry name" value="TMEM132_3rd"/>
    <property type="match status" value="1"/>
</dbReference>
<feature type="domain" description="Transmembrane protein TMEM132 cohesin-like" evidence="2">
    <location>
        <begin position="200"/>
        <end position="247"/>
    </location>
</feature>
<dbReference type="InterPro" id="IPR055421">
    <property type="entry name" value="TMEM132_3rd"/>
</dbReference>
<feature type="region of interest" description="Disordered" evidence="1">
    <location>
        <begin position="1"/>
        <end position="25"/>
    </location>
</feature>
<evidence type="ECO:0000313" key="3">
    <source>
        <dbReference type="EMBL" id="VTJ64061.1"/>
    </source>
</evidence>
<dbReference type="EMBL" id="CABDUW010000250">
    <property type="protein sequence ID" value="VTJ64061.1"/>
    <property type="molecule type" value="Genomic_DNA"/>
</dbReference>
<evidence type="ECO:0000259" key="2">
    <source>
        <dbReference type="Pfam" id="PF23039"/>
    </source>
</evidence>
<feature type="compositionally biased region" description="Polar residues" evidence="1">
    <location>
        <begin position="15"/>
        <end position="25"/>
    </location>
</feature>
<reference evidence="3" key="1">
    <citation type="submission" date="2019-04" db="EMBL/GenBank/DDBJ databases">
        <authorList>
            <person name="Alioto T."/>
            <person name="Alioto T."/>
        </authorList>
    </citation>
    <scope>NUCLEOTIDE SEQUENCE [LARGE SCALE GENOMIC DNA]</scope>
</reference>
<organism evidence="3 4">
    <name type="scientific">Marmota monax</name>
    <name type="common">Woodchuck</name>
    <dbReference type="NCBI Taxonomy" id="9995"/>
    <lineage>
        <taxon>Eukaryota</taxon>
        <taxon>Metazoa</taxon>
        <taxon>Chordata</taxon>
        <taxon>Craniata</taxon>
        <taxon>Vertebrata</taxon>
        <taxon>Euteleostomi</taxon>
        <taxon>Mammalia</taxon>
        <taxon>Eutheria</taxon>
        <taxon>Euarchontoglires</taxon>
        <taxon>Glires</taxon>
        <taxon>Rodentia</taxon>
        <taxon>Sciuromorpha</taxon>
        <taxon>Sciuridae</taxon>
        <taxon>Xerinae</taxon>
        <taxon>Marmotini</taxon>
        <taxon>Marmota</taxon>
    </lineage>
</organism>
<dbReference type="Proteomes" id="UP000335636">
    <property type="component" value="Unassembled WGS sequence"/>
</dbReference>
<protein>
    <recommendedName>
        <fullName evidence="2">Transmembrane protein TMEM132 cohesin-like domain-containing protein</fullName>
    </recommendedName>
</protein>